<sequence length="389" mass="41588">MLRSFIITLAFVLAFAEELPEDVCGPADGEECALSLRQLRGREAEADVALHQGAPLAESPQVDELAEPIEVTPATAPETAETTTPAEAAVAAAGEEVDSTGEDDEGEEPVPKVNETKMQDEREAEEGGTCCFSGENMKDMCGTCYPMSIASYKSKCSKKNNCAGCGGTWCASKCVIGAADPYRKCQTAYPTGTSKDPVCSRDAAGCKTCGGDWCRAGYNSHFTMEENQHGREVPAYMSHEETEGICCYRGSAKNDTCGTCADIAKDTTCSVKSRCSGCGGTWCPSAGPKCVKAFKNKEDPCNSAFPLTGIAQSWDFCSLNEKHCTSCKGAWCAIGNITYYDGQKYDPNKAYVPATDQRLTPVNETEVKEAEEEVAKDDTLDDLFPDGLA</sequence>
<feature type="region of interest" description="Disordered" evidence="1">
    <location>
        <begin position="364"/>
        <end position="389"/>
    </location>
</feature>
<protein>
    <submittedName>
        <fullName evidence="3">Gastricsin</fullName>
    </submittedName>
</protein>
<feature type="region of interest" description="Disordered" evidence="1">
    <location>
        <begin position="74"/>
        <end position="125"/>
    </location>
</feature>
<feature type="compositionally biased region" description="Acidic residues" evidence="1">
    <location>
        <begin position="369"/>
        <end position="389"/>
    </location>
</feature>
<evidence type="ECO:0000313" key="4">
    <source>
        <dbReference type="Proteomes" id="UP001642464"/>
    </source>
</evidence>
<reference evidence="3 4" key="1">
    <citation type="submission" date="2024-02" db="EMBL/GenBank/DDBJ databases">
        <authorList>
            <person name="Chen Y."/>
            <person name="Shah S."/>
            <person name="Dougan E. K."/>
            <person name="Thang M."/>
            <person name="Chan C."/>
        </authorList>
    </citation>
    <scope>NUCLEOTIDE SEQUENCE [LARGE SCALE GENOMIC DNA]</scope>
</reference>
<comment type="caution">
    <text evidence="3">The sequence shown here is derived from an EMBL/GenBank/DDBJ whole genome shotgun (WGS) entry which is preliminary data.</text>
</comment>
<evidence type="ECO:0000313" key="3">
    <source>
        <dbReference type="EMBL" id="CAK9063591.1"/>
    </source>
</evidence>
<feature type="compositionally biased region" description="Low complexity" evidence="1">
    <location>
        <begin position="74"/>
        <end position="94"/>
    </location>
</feature>
<accession>A0ABP0NJD7</accession>
<keyword evidence="4" id="KW-1185">Reference proteome</keyword>
<organism evidence="3 4">
    <name type="scientific">Durusdinium trenchii</name>
    <dbReference type="NCBI Taxonomy" id="1381693"/>
    <lineage>
        <taxon>Eukaryota</taxon>
        <taxon>Sar</taxon>
        <taxon>Alveolata</taxon>
        <taxon>Dinophyceae</taxon>
        <taxon>Suessiales</taxon>
        <taxon>Symbiodiniaceae</taxon>
        <taxon>Durusdinium</taxon>
    </lineage>
</organism>
<dbReference type="EMBL" id="CAXAMM010028890">
    <property type="protein sequence ID" value="CAK9063591.1"/>
    <property type="molecule type" value="Genomic_DNA"/>
</dbReference>
<evidence type="ECO:0000256" key="1">
    <source>
        <dbReference type="SAM" id="MobiDB-lite"/>
    </source>
</evidence>
<gene>
    <name evidence="3" type="ORF">SCF082_LOCUS32894</name>
</gene>
<dbReference type="Proteomes" id="UP001642464">
    <property type="component" value="Unassembled WGS sequence"/>
</dbReference>
<keyword evidence="2" id="KW-0732">Signal</keyword>
<feature type="compositionally biased region" description="Acidic residues" evidence="1">
    <location>
        <begin position="95"/>
        <end position="108"/>
    </location>
</feature>
<feature type="signal peptide" evidence="2">
    <location>
        <begin position="1"/>
        <end position="16"/>
    </location>
</feature>
<feature type="chain" id="PRO_5047127865" evidence="2">
    <location>
        <begin position="17"/>
        <end position="389"/>
    </location>
</feature>
<evidence type="ECO:0000256" key="2">
    <source>
        <dbReference type="SAM" id="SignalP"/>
    </source>
</evidence>
<proteinExistence type="predicted"/>
<name>A0ABP0NJD7_9DINO</name>